<evidence type="ECO:0000256" key="4">
    <source>
        <dbReference type="ARBA" id="ARBA00022827"/>
    </source>
</evidence>
<keyword evidence="4 5" id="KW-0274">FAD</keyword>
<dbReference type="GO" id="GO:0047061">
    <property type="term" value="F:glucose-fructose oxidoreductase activity"/>
    <property type="evidence" value="ECO:0007669"/>
    <property type="project" value="UniProtKB-EC"/>
</dbReference>
<dbReference type="AlphaFoldDB" id="U2ENP8"/>
<comment type="similarity">
    <text evidence="2 5">Belongs to the GMC oxidoreductase family.</text>
</comment>
<dbReference type="Pfam" id="PF05199">
    <property type="entry name" value="GMC_oxred_C"/>
    <property type="match status" value="1"/>
</dbReference>
<dbReference type="SUPFAM" id="SSF54373">
    <property type="entry name" value="FAD-linked reductases, C-terminal domain"/>
    <property type="match status" value="1"/>
</dbReference>
<dbReference type="PANTHER" id="PTHR11552">
    <property type="entry name" value="GLUCOSE-METHANOL-CHOLINE GMC OXIDOREDUCTASE"/>
    <property type="match status" value="1"/>
</dbReference>
<keyword evidence="9" id="KW-1185">Reference proteome</keyword>
<keyword evidence="8" id="KW-0560">Oxidoreductase</keyword>
<dbReference type="Gene3D" id="3.30.560.10">
    <property type="entry name" value="Glucose Oxidase, domain 3"/>
    <property type="match status" value="1"/>
</dbReference>
<dbReference type="eggNOG" id="COG2303">
    <property type="taxonomic scope" value="Bacteria"/>
</dbReference>
<evidence type="ECO:0000256" key="2">
    <source>
        <dbReference type="ARBA" id="ARBA00010790"/>
    </source>
</evidence>
<sequence>MPTTEQTFDYIIVGGGSAGCVLANRLSADPNVSVCMLEAGPADWNPLIHIPIGIIGLMWSKMFNWAYYTAPQKNMNSREMFWPRGKTLGGSSSINAQCYTRGNAWDYDHWAELGNRGWGFEEMLGYFRRSEKFESGASEYHGSEGTYCVSAPRHVNPLNRAFIEASQACGLPRNDDFGGATEEGVGLYSVAQDNGRRCSNADAFLHPVADRKNLTVITRARAKKVLIEGKRAVGVTYKKGWFGGDHSLRAKCEVLLCGGAINSPQLLLLSGVGPKSEIEPHGIPVVHELKGVGRNLQDHLDVSVIDIEKTKLSLRLGPKFLLIEAPKAVYEYFAHGRGQLASNVAESGGFARSDESQPRADLQLHFIATIEQDHGHNLWNTIKHYGYTLRVCDLRPKSRGYIGLKSADPMADALIDPNYLDHPDDLAQLVKAVKLGRKILRAEPLAGHRERELEPGETVASDAEIEAFIRNRAETIYHPVGTCKMGHDDEAVVDDRLRVHGMQGLRVVDASIMPTLVGGNTNAPTTAIAEKAADMILEDRLTA</sequence>
<dbReference type="SUPFAM" id="SSF51905">
    <property type="entry name" value="FAD/NAD(P)-binding domain"/>
    <property type="match status" value="1"/>
</dbReference>
<comment type="cofactor">
    <cofactor evidence="1">
        <name>FAD</name>
        <dbReference type="ChEBI" id="CHEBI:57692"/>
    </cofactor>
</comment>
<dbReference type="OrthoDB" id="9785276at2"/>
<dbReference type="RefSeq" id="WP_006915032.1">
    <property type="nucleotide sequence ID" value="NZ_AFNV02000007.1"/>
</dbReference>
<reference evidence="8 9" key="1">
    <citation type="journal article" date="2011" name="J. Bacteriol.">
        <title>Genome sequence of Salinisphaera shabanensis, a gammaproteobacterium from the harsh, variable environment of the brine-seawater interface of the Shaban Deep in the Red Sea.</title>
        <authorList>
            <person name="Antunes A."/>
            <person name="Alam I."/>
            <person name="Bajic V.B."/>
            <person name="Stingl U."/>
        </authorList>
    </citation>
    <scope>NUCLEOTIDE SEQUENCE [LARGE SCALE GENOMIC DNA]</scope>
    <source>
        <strain evidence="8 9">E1L3A</strain>
    </source>
</reference>
<feature type="domain" description="Glucose-methanol-choline oxidoreductase N-terminal" evidence="6">
    <location>
        <begin position="85"/>
        <end position="108"/>
    </location>
</feature>
<dbReference type="STRING" id="1033802.SSPSH_001213"/>
<dbReference type="Gene3D" id="3.50.50.60">
    <property type="entry name" value="FAD/NAD(P)-binding domain"/>
    <property type="match status" value="1"/>
</dbReference>
<dbReference type="PIRSF" id="PIRSF000137">
    <property type="entry name" value="Alcohol_oxidase"/>
    <property type="match status" value="1"/>
</dbReference>
<evidence type="ECO:0000259" key="6">
    <source>
        <dbReference type="PROSITE" id="PS00623"/>
    </source>
</evidence>
<dbReference type="InterPro" id="IPR036188">
    <property type="entry name" value="FAD/NAD-bd_sf"/>
</dbReference>
<proteinExistence type="inferred from homology"/>
<evidence type="ECO:0000313" key="9">
    <source>
        <dbReference type="Proteomes" id="UP000006242"/>
    </source>
</evidence>
<evidence type="ECO:0000259" key="7">
    <source>
        <dbReference type="PROSITE" id="PS00624"/>
    </source>
</evidence>
<gene>
    <name evidence="8" type="ORF">SSPSH_001213</name>
</gene>
<dbReference type="EMBL" id="AFNV02000007">
    <property type="protein sequence ID" value="ERJ19752.1"/>
    <property type="molecule type" value="Genomic_DNA"/>
</dbReference>
<protein>
    <submittedName>
        <fullName evidence="8">Glucose-fructose oxidoreductase protein</fullName>
        <ecNumber evidence="8">1.1.99.28</ecNumber>
    </submittedName>
</protein>
<dbReference type="PROSITE" id="PS00624">
    <property type="entry name" value="GMC_OXRED_2"/>
    <property type="match status" value="1"/>
</dbReference>
<accession>U2ENP8</accession>
<dbReference type="PANTHER" id="PTHR11552:SF147">
    <property type="entry name" value="CHOLINE DEHYDROGENASE, MITOCHONDRIAL"/>
    <property type="match status" value="1"/>
</dbReference>
<name>U2ENP8_9GAMM</name>
<dbReference type="InterPro" id="IPR000172">
    <property type="entry name" value="GMC_OxRdtase_N"/>
</dbReference>
<evidence type="ECO:0000256" key="3">
    <source>
        <dbReference type="ARBA" id="ARBA00022630"/>
    </source>
</evidence>
<dbReference type="NCBIfam" id="NF002550">
    <property type="entry name" value="PRK02106.1"/>
    <property type="match status" value="1"/>
</dbReference>
<dbReference type="EC" id="1.1.99.28" evidence="8"/>
<comment type="caution">
    <text evidence="8">The sequence shown here is derived from an EMBL/GenBank/DDBJ whole genome shotgun (WGS) entry which is preliminary data.</text>
</comment>
<reference evidence="8 9" key="2">
    <citation type="journal article" date="2013" name="PLoS ONE">
        <title>INDIGO - INtegrated Data Warehouse of MIcrobial GenOmes with Examples from the Red Sea Extremophiles.</title>
        <authorList>
            <person name="Alam I."/>
            <person name="Antunes A."/>
            <person name="Kamau A.A."/>
            <person name="Ba Alawi W."/>
            <person name="Kalkatawi M."/>
            <person name="Stingl U."/>
            <person name="Bajic V.B."/>
        </authorList>
    </citation>
    <scope>NUCLEOTIDE SEQUENCE [LARGE SCALE GENOMIC DNA]</scope>
    <source>
        <strain evidence="8 9">E1L3A</strain>
    </source>
</reference>
<dbReference type="InterPro" id="IPR012132">
    <property type="entry name" value="GMC_OxRdtase"/>
</dbReference>
<dbReference type="Pfam" id="PF00732">
    <property type="entry name" value="GMC_oxred_N"/>
    <property type="match status" value="1"/>
</dbReference>
<feature type="domain" description="Glucose-methanol-choline oxidoreductase N-terminal" evidence="7">
    <location>
        <begin position="259"/>
        <end position="273"/>
    </location>
</feature>
<dbReference type="GO" id="GO:0050660">
    <property type="term" value="F:flavin adenine dinucleotide binding"/>
    <property type="evidence" value="ECO:0007669"/>
    <property type="project" value="InterPro"/>
</dbReference>
<evidence type="ECO:0000256" key="5">
    <source>
        <dbReference type="RuleBase" id="RU003968"/>
    </source>
</evidence>
<keyword evidence="3 5" id="KW-0285">Flavoprotein</keyword>
<evidence type="ECO:0000313" key="8">
    <source>
        <dbReference type="EMBL" id="ERJ19752.1"/>
    </source>
</evidence>
<organism evidence="8 9">
    <name type="scientific">Salinisphaera shabanensis E1L3A</name>
    <dbReference type="NCBI Taxonomy" id="1033802"/>
    <lineage>
        <taxon>Bacteria</taxon>
        <taxon>Pseudomonadati</taxon>
        <taxon>Pseudomonadota</taxon>
        <taxon>Gammaproteobacteria</taxon>
        <taxon>Salinisphaerales</taxon>
        <taxon>Salinisphaeraceae</taxon>
        <taxon>Salinisphaera</taxon>
    </lineage>
</organism>
<evidence type="ECO:0000256" key="1">
    <source>
        <dbReference type="ARBA" id="ARBA00001974"/>
    </source>
</evidence>
<dbReference type="PROSITE" id="PS00623">
    <property type="entry name" value="GMC_OXRED_1"/>
    <property type="match status" value="1"/>
</dbReference>
<dbReference type="Proteomes" id="UP000006242">
    <property type="component" value="Unassembled WGS sequence"/>
</dbReference>
<dbReference type="InterPro" id="IPR007867">
    <property type="entry name" value="GMC_OxRtase_C"/>
</dbReference>